<accession>A0ABR4L936</accession>
<dbReference type="Pfam" id="PF01476">
    <property type="entry name" value="LysM"/>
    <property type="match status" value="2"/>
</dbReference>
<keyword evidence="2" id="KW-0843">Virulence</keyword>
<feature type="domain" description="LysM" evidence="5">
    <location>
        <begin position="434"/>
        <end position="480"/>
    </location>
</feature>
<keyword evidence="4" id="KW-0732">Signal</keyword>
<feature type="domain" description="LysM" evidence="5">
    <location>
        <begin position="174"/>
        <end position="221"/>
    </location>
</feature>
<feature type="domain" description="LysM" evidence="5">
    <location>
        <begin position="44"/>
        <end position="91"/>
    </location>
</feature>
<feature type="signal peptide" evidence="4">
    <location>
        <begin position="1"/>
        <end position="25"/>
    </location>
</feature>
<dbReference type="PANTHER" id="PTHR34997">
    <property type="entry name" value="AM15"/>
    <property type="match status" value="1"/>
</dbReference>
<dbReference type="Proteomes" id="UP001610432">
    <property type="component" value="Unassembled WGS sequence"/>
</dbReference>
<dbReference type="InterPro" id="IPR018392">
    <property type="entry name" value="LysM"/>
</dbReference>
<protein>
    <recommendedName>
        <fullName evidence="5">LysM domain-containing protein</fullName>
    </recommendedName>
</protein>
<keyword evidence="7" id="KW-1185">Reference proteome</keyword>
<feature type="region of interest" description="Disordered" evidence="3">
    <location>
        <begin position="97"/>
        <end position="144"/>
    </location>
</feature>
<feature type="domain" description="LysM" evidence="5">
    <location>
        <begin position="353"/>
        <end position="400"/>
    </location>
</feature>
<feature type="chain" id="PRO_5046303268" description="LysM domain-containing protein" evidence="4">
    <location>
        <begin position="26"/>
        <end position="516"/>
    </location>
</feature>
<feature type="compositionally biased region" description="Polar residues" evidence="3">
    <location>
        <begin position="489"/>
        <end position="498"/>
    </location>
</feature>
<dbReference type="InterPro" id="IPR052210">
    <property type="entry name" value="LysM1-like"/>
</dbReference>
<evidence type="ECO:0000256" key="1">
    <source>
        <dbReference type="ARBA" id="ARBA00022669"/>
    </source>
</evidence>
<organism evidence="6 7">
    <name type="scientific">Aspergillus lucknowensis</name>
    <dbReference type="NCBI Taxonomy" id="176173"/>
    <lineage>
        <taxon>Eukaryota</taxon>
        <taxon>Fungi</taxon>
        <taxon>Dikarya</taxon>
        <taxon>Ascomycota</taxon>
        <taxon>Pezizomycotina</taxon>
        <taxon>Eurotiomycetes</taxon>
        <taxon>Eurotiomycetidae</taxon>
        <taxon>Eurotiales</taxon>
        <taxon>Aspergillaceae</taxon>
        <taxon>Aspergillus</taxon>
        <taxon>Aspergillus subgen. Nidulantes</taxon>
    </lineage>
</organism>
<feature type="region of interest" description="Disordered" evidence="3">
    <location>
        <begin position="485"/>
        <end position="516"/>
    </location>
</feature>
<gene>
    <name evidence="6" type="ORF">BJX67DRAFT_391622</name>
</gene>
<dbReference type="RefSeq" id="XP_070880931.1">
    <property type="nucleotide sequence ID" value="XM_071034819.1"/>
</dbReference>
<dbReference type="EMBL" id="JBFXLQ010000076">
    <property type="protein sequence ID" value="KAL2861037.1"/>
    <property type="molecule type" value="Genomic_DNA"/>
</dbReference>
<reference evidence="6 7" key="1">
    <citation type="submission" date="2024-07" db="EMBL/GenBank/DDBJ databases">
        <title>Section-level genome sequencing and comparative genomics of Aspergillus sections Usti and Cavernicolus.</title>
        <authorList>
            <consortium name="Lawrence Berkeley National Laboratory"/>
            <person name="Nybo J.L."/>
            <person name="Vesth T.C."/>
            <person name="Theobald S."/>
            <person name="Frisvad J.C."/>
            <person name="Larsen T.O."/>
            <person name="Kjaerboelling I."/>
            <person name="Rothschild-Mancinelli K."/>
            <person name="Lyhne E.K."/>
            <person name="Kogle M.E."/>
            <person name="Barry K."/>
            <person name="Clum A."/>
            <person name="Na H."/>
            <person name="Ledsgaard L."/>
            <person name="Lin J."/>
            <person name="Lipzen A."/>
            <person name="Kuo A."/>
            <person name="Riley R."/>
            <person name="Mondo S."/>
            <person name="Labutti K."/>
            <person name="Haridas S."/>
            <person name="Pangalinan J."/>
            <person name="Salamov A.A."/>
            <person name="Simmons B.A."/>
            <person name="Magnuson J.K."/>
            <person name="Chen J."/>
            <person name="Drula E."/>
            <person name="Henrissat B."/>
            <person name="Wiebenga A."/>
            <person name="Lubbers R.J."/>
            <person name="Gomes A.C."/>
            <person name="Macurrencykelacurrency M.R."/>
            <person name="Stajich J."/>
            <person name="Grigoriev I.V."/>
            <person name="Mortensen U.H."/>
            <person name="De Vries R.P."/>
            <person name="Baker S.E."/>
            <person name="Andersen M.R."/>
        </authorList>
    </citation>
    <scope>NUCLEOTIDE SEQUENCE [LARGE SCALE GENOMIC DNA]</scope>
    <source>
        <strain evidence="6 7">CBS 449.75</strain>
    </source>
</reference>
<feature type="domain" description="LysM" evidence="5">
    <location>
        <begin position="274"/>
        <end position="321"/>
    </location>
</feature>
<dbReference type="GeneID" id="98149891"/>
<evidence type="ECO:0000256" key="4">
    <source>
        <dbReference type="SAM" id="SignalP"/>
    </source>
</evidence>
<evidence type="ECO:0000313" key="7">
    <source>
        <dbReference type="Proteomes" id="UP001610432"/>
    </source>
</evidence>
<keyword evidence="1" id="KW-0147">Chitin-binding</keyword>
<dbReference type="PANTHER" id="PTHR34997:SF1">
    <property type="entry name" value="PEPTIDOGLYCAN-BINDING LYSIN DOMAIN"/>
    <property type="match status" value="1"/>
</dbReference>
<name>A0ABR4L936_9EURO</name>
<evidence type="ECO:0000259" key="5">
    <source>
        <dbReference type="PROSITE" id="PS51782"/>
    </source>
</evidence>
<dbReference type="PROSITE" id="PS51782">
    <property type="entry name" value="LYSM"/>
    <property type="match status" value="5"/>
</dbReference>
<dbReference type="CDD" id="cd00118">
    <property type="entry name" value="LysM"/>
    <property type="match status" value="4"/>
</dbReference>
<evidence type="ECO:0000256" key="2">
    <source>
        <dbReference type="ARBA" id="ARBA00023026"/>
    </source>
</evidence>
<dbReference type="InterPro" id="IPR036779">
    <property type="entry name" value="LysM_dom_sf"/>
</dbReference>
<feature type="compositionally biased region" description="Low complexity" evidence="3">
    <location>
        <begin position="98"/>
        <end position="138"/>
    </location>
</feature>
<dbReference type="SMART" id="SM00257">
    <property type="entry name" value="LysM"/>
    <property type="match status" value="5"/>
</dbReference>
<evidence type="ECO:0000256" key="3">
    <source>
        <dbReference type="SAM" id="MobiDB-lite"/>
    </source>
</evidence>
<feature type="compositionally biased region" description="Low complexity" evidence="3">
    <location>
        <begin position="503"/>
        <end position="516"/>
    </location>
</feature>
<comment type="caution">
    <text evidence="6">The sequence shown here is derived from an EMBL/GenBank/DDBJ whole genome shotgun (WGS) entry which is preliminary data.</text>
</comment>
<dbReference type="SUPFAM" id="SSF54106">
    <property type="entry name" value="LysM domain"/>
    <property type="match status" value="3"/>
</dbReference>
<proteinExistence type="predicted"/>
<sequence>MFRMSPLRKTTTLLAIAWGLGHALAQDSSPSGETLDGIAWNCNAFYTVKNGDSCDSVEEKFEIKHKDFLKWNPKVSDDCKDNFWTEYSYCVGIDPDQTSTSSTSTSTSTGSSSHSSTPSLTPTSTPSPSHPGNTTTTPYSTRNPISSYNLTAPYTATAWPPEHTLGGQPKNCTAWYQVRPRDSCESIVNQNVNRLTMEQLIQYNPTLKDCNRLYVGWYICLAVRPTGTLSLPWYTGPTNLTIPSATSYVPSVTTIVPDFTAQPQASGIPSSCQDFYKATEGDSCGTVLKRYGYVTKEQFFEWNPSLDGDCQGLQDGFYYCVANFDPNNLPLPPTVPEADASPTASGTVDECKSWYQAVGNNNCARIASAFGTFSEKDFISWNPSVGDKCKDIKEGTYYCVSLPDTPTTRTNTPTTPTESGSMPTQTGVAEECTRFWFVSSADTCQSIISSTGASPEDFHEWNPAVGDDCAGLKPDYYVCVSTSKRPHSTGGSVTTLTGPITPAPSTSSTPSPTGAR</sequence>
<dbReference type="Gene3D" id="3.10.350.10">
    <property type="entry name" value="LysM domain"/>
    <property type="match status" value="5"/>
</dbReference>
<evidence type="ECO:0000313" key="6">
    <source>
        <dbReference type="EMBL" id="KAL2861037.1"/>
    </source>
</evidence>